<comment type="caution">
    <text evidence="1">The sequence shown here is derived from an EMBL/GenBank/DDBJ whole genome shotgun (WGS) entry which is preliminary data.</text>
</comment>
<protein>
    <submittedName>
        <fullName evidence="1">Uncharacterized protein</fullName>
    </submittedName>
</protein>
<sequence>MSSWSPLHLAALLSSPTLVSFLLTQGYSPNVTTHKGLTPLDLISDMESRRDVAALLESMMEDEDGNSSHGLHNQASRIEVQARGMSPLTESSTHLDLLKFHRSMKARRIAIRSKRIKRKEMQQVKDAWIMNKLESAGMGEGSEFMCWAFEKERKRISRMNARQQDDEVSNEEEEDEDEEGEEDCLGLDGDGQSGQGDIRTSGPTNTNSGHPGCGIDDSTLLVFSSDTLPAKLYHLIENYPPQAFPLSRRTLPANSIYLLARYVAYRGVDDASAGENVAGLLEMVMLEVERVCIANVESLPHLAFWLYNTTILLHLIQSDEKINKICEEEDLCLMVEEMINALQVHIIRLVETKLDALIDPALLDHELTHEPQVKFEDEWASTSFFRSLTAAASSKKLRNPVPAVSSIFENSALPESPRLAVPVTPGRSIAESSKSAGGIMGSPSALTGRRLRRPQSLMDLGASVTDSLRVALFEDTVSPSDIIGILSSTLLVLQIYSVNPAFILQIFNQVFVWMAAETFNRIMSSVSGKRYQCRSKATQIRLNLEVLAEWIRTQSALPDQIYNMQFLRVTQLLQVGDTSLRGVSAMSNASPSHITVATMFIPNYRYPDIDTYNPSPTGFDAFTTAARH</sequence>
<gene>
    <name evidence="1" type="ORF">QFC24_000804</name>
</gene>
<organism evidence="1 2">
    <name type="scientific">Naganishia onofrii</name>
    <dbReference type="NCBI Taxonomy" id="1851511"/>
    <lineage>
        <taxon>Eukaryota</taxon>
        <taxon>Fungi</taxon>
        <taxon>Dikarya</taxon>
        <taxon>Basidiomycota</taxon>
        <taxon>Agaricomycotina</taxon>
        <taxon>Tremellomycetes</taxon>
        <taxon>Filobasidiales</taxon>
        <taxon>Filobasidiaceae</taxon>
        <taxon>Naganishia</taxon>
    </lineage>
</organism>
<evidence type="ECO:0000313" key="1">
    <source>
        <dbReference type="EMBL" id="KAJ9127397.1"/>
    </source>
</evidence>
<proteinExistence type="predicted"/>
<dbReference type="EMBL" id="JASBWV010000002">
    <property type="protein sequence ID" value="KAJ9127397.1"/>
    <property type="molecule type" value="Genomic_DNA"/>
</dbReference>
<evidence type="ECO:0000313" key="2">
    <source>
        <dbReference type="Proteomes" id="UP001234202"/>
    </source>
</evidence>
<dbReference type="Proteomes" id="UP001234202">
    <property type="component" value="Unassembled WGS sequence"/>
</dbReference>
<accession>A0ACC2XXB0</accession>
<reference evidence="1" key="1">
    <citation type="submission" date="2023-04" db="EMBL/GenBank/DDBJ databases">
        <title>Draft Genome sequencing of Naganishia species isolated from polar environments using Oxford Nanopore Technology.</title>
        <authorList>
            <person name="Leo P."/>
            <person name="Venkateswaran K."/>
        </authorList>
    </citation>
    <scope>NUCLEOTIDE SEQUENCE</scope>
    <source>
        <strain evidence="1">DBVPG 5303</strain>
    </source>
</reference>
<keyword evidence="2" id="KW-1185">Reference proteome</keyword>
<name>A0ACC2XXB0_9TREE</name>